<dbReference type="GO" id="GO:0016878">
    <property type="term" value="F:acid-thiol ligase activity"/>
    <property type="evidence" value="ECO:0007669"/>
    <property type="project" value="TreeGrafter"/>
</dbReference>
<feature type="domain" description="AMP-dependent synthetase/ligase" evidence="3">
    <location>
        <begin position="72"/>
        <end position="419"/>
    </location>
</feature>
<feature type="region of interest" description="Disordered" evidence="2">
    <location>
        <begin position="1"/>
        <end position="43"/>
    </location>
</feature>
<evidence type="ECO:0000259" key="3">
    <source>
        <dbReference type="Pfam" id="PF00501"/>
    </source>
</evidence>
<dbReference type="AlphaFoldDB" id="A0A8H8WPW4"/>
<dbReference type="PANTHER" id="PTHR43352:SF1">
    <property type="entry name" value="ANTHRANILATE--COA LIGASE"/>
    <property type="match status" value="1"/>
</dbReference>
<dbReference type="Gene3D" id="3.40.50.12780">
    <property type="entry name" value="N-terminal domain of ligase-like"/>
    <property type="match status" value="1"/>
</dbReference>
<evidence type="ECO:0000313" key="6">
    <source>
        <dbReference type="Proteomes" id="UP000663508"/>
    </source>
</evidence>
<dbReference type="InterPro" id="IPR000873">
    <property type="entry name" value="AMP-dep_synth/lig_dom"/>
</dbReference>
<dbReference type="KEGG" id="mind:mvi_06430"/>
<dbReference type="InterPro" id="IPR020845">
    <property type="entry name" value="AMP-binding_CS"/>
</dbReference>
<dbReference type="PROSITE" id="PS00455">
    <property type="entry name" value="AMP_BINDING"/>
    <property type="match status" value="1"/>
</dbReference>
<proteinExistence type="predicted"/>
<dbReference type="PANTHER" id="PTHR43352">
    <property type="entry name" value="ACETYL-COA SYNTHETASE"/>
    <property type="match status" value="1"/>
</dbReference>
<keyword evidence="1" id="KW-0436">Ligase</keyword>
<evidence type="ECO:0000256" key="1">
    <source>
        <dbReference type="ARBA" id="ARBA00022598"/>
    </source>
</evidence>
<dbReference type="InterPro" id="IPR045851">
    <property type="entry name" value="AMP-bd_C_sf"/>
</dbReference>
<organism evidence="5 6">
    <name type="scientific">Methylobacterium indicum</name>
    <dbReference type="NCBI Taxonomy" id="1775910"/>
    <lineage>
        <taxon>Bacteria</taxon>
        <taxon>Pseudomonadati</taxon>
        <taxon>Pseudomonadota</taxon>
        <taxon>Alphaproteobacteria</taxon>
        <taxon>Hyphomicrobiales</taxon>
        <taxon>Methylobacteriaceae</taxon>
        <taxon>Methylobacterium</taxon>
    </lineage>
</organism>
<dbReference type="InterPro" id="IPR042099">
    <property type="entry name" value="ANL_N_sf"/>
</dbReference>
<dbReference type="Pfam" id="PF00501">
    <property type="entry name" value="AMP-binding"/>
    <property type="match status" value="1"/>
</dbReference>
<dbReference type="InterPro" id="IPR025110">
    <property type="entry name" value="AMP-bd_C"/>
</dbReference>
<gene>
    <name evidence="5" type="ORF">mvi_06430</name>
</gene>
<dbReference type="Gene3D" id="3.30.300.30">
    <property type="match status" value="1"/>
</dbReference>
<dbReference type="Pfam" id="PF13193">
    <property type="entry name" value="AMP-binding_C"/>
    <property type="match status" value="1"/>
</dbReference>
<dbReference type="GO" id="GO:0044550">
    <property type="term" value="P:secondary metabolite biosynthetic process"/>
    <property type="evidence" value="ECO:0007669"/>
    <property type="project" value="TreeGrafter"/>
</dbReference>
<dbReference type="Proteomes" id="UP000663508">
    <property type="component" value="Chromosome"/>
</dbReference>
<evidence type="ECO:0000256" key="2">
    <source>
        <dbReference type="SAM" id="MobiDB-lite"/>
    </source>
</evidence>
<evidence type="ECO:0000259" key="4">
    <source>
        <dbReference type="Pfam" id="PF13193"/>
    </source>
</evidence>
<accession>A0A8H8WPW4</accession>
<sequence length="569" mass="61370">MEAAVPQTRPIAYPEAVAGDAPRPGGSPWARRPDTFVRDNLPPPDRMPDFVNLDRLGYPEHLNATVELVDRHVAEGRGERVALVGPDVTWTYAELARRIDRMANVLVDRLGLVPGGRVLLRSANNPTKVALYLAIIKAGGIVVATMPLLRARELTQILDKARIPLALCDAGLIDEMAKAVDGRAEPVRVVTWRGTAGGELGDLLRDASDRFEPPLTRADDPCLLGFTSGTTGLPKATIHYHRDLLVICDAYGREVLRANEDDVFIGSPPLAFTFGLGGLVLFPFRVGARAVLLEKAGPADLAAAIARYRATVLFTAPTAYRAMLGLIGQHDLSSLRKCVSAGETLPAPTWHAWAKATGLKLMDGIGATEMLHIFIASPEDEIRPGATGRPVPGYEARVIDAEGKPCPPGMPGRLAVRGPIGCRYLADERQVVYVQDGWNVTGDTYLQDADGYFWFQARNDDMIVSAGYNIAGPEVEASLLAHPAVAEVGVVAAPCPERGRIVAAYIVLDPGFTGDDALTKALQEHVKQDLAPYKYPRAVHYVSALPKTESGKLQRFALRRQAEVEAAAS</sequence>
<dbReference type="SUPFAM" id="SSF56801">
    <property type="entry name" value="Acetyl-CoA synthetase-like"/>
    <property type="match status" value="1"/>
</dbReference>
<feature type="domain" description="AMP-binding enzyme C-terminal" evidence="4">
    <location>
        <begin position="474"/>
        <end position="552"/>
    </location>
</feature>
<evidence type="ECO:0000313" key="5">
    <source>
        <dbReference type="EMBL" id="BCM82182.1"/>
    </source>
</evidence>
<protein>
    <submittedName>
        <fullName evidence="5">Acetyl-CoA synthetase</fullName>
    </submittedName>
</protein>
<reference evidence="5" key="1">
    <citation type="submission" date="2020-11" db="EMBL/GenBank/DDBJ databases">
        <title>Complete genome sequence of a novel pathogenic Methylobacterium strain isolated from rice in Vietnam.</title>
        <authorList>
            <person name="Lai K."/>
            <person name="Okazaki S."/>
            <person name="Higashi K."/>
            <person name="Mori H."/>
            <person name="Toyoda A."/>
            <person name="Kurokawa K."/>
        </authorList>
    </citation>
    <scope>NUCLEOTIDE SEQUENCE</scope>
    <source>
        <strain evidence="5">VL1</strain>
    </source>
</reference>
<dbReference type="EMBL" id="AP024145">
    <property type="protein sequence ID" value="BCM82182.1"/>
    <property type="molecule type" value="Genomic_DNA"/>
</dbReference>
<name>A0A8H8WPW4_9HYPH</name>